<keyword evidence="1" id="KW-0732">Signal</keyword>
<feature type="signal peptide" evidence="1">
    <location>
        <begin position="1"/>
        <end position="27"/>
    </location>
</feature>
<feature type="domain" description="Right handed beta helix" evidence="2">
    <location>
        <begin position="164"/>
        <end position="312"/>
    </location>
</feature>
<sequence length="792" mass="84344">MKILAKIPALSAVLVLGLAALVGCSDGSDPAPVAPPEVTPEEVPDPNLVIVEPGEDFQRRLIEAFINVEPGQTIELPAGEYALDAQLSLDVDNVTVRGQGQGETLLDFGTQVSGGESILVTSNNVVLEDFAVIDAPSDGIKFKFSNGVTLRSMRVEWTCGACEENGAYGLYPVQTKNVLIEDCEVIGASDAGIYVGQSDKIIVRRNRVSLNVAGIEIENSTDSDVYDNIAENNTGGILVFDLPNLSVDGARARIFDNTIRDNNTPNFAPAGNIVGVVPAGTGILAMAFDDVEIFGNRIENNQSMAVAIVSYDISGLTTNDVTYDPDPRRIHVHDNLYSNNAYAPADLALDVAGLFAGLDGLPEVVYDGLGEAEGAFADADRICVAEKDSVRLGVVFQPGGGGASIDPAFFNCAHASLTAVELDTPEEIAQGERPLTDDEIAALCTPEGAGPNFDATEVSCRELAGYNLFADALEPRAAANAGVGYELTSALFTDYASKYRFIFVPEGLQAAYNEQNVFDFPVGTIIAKTFTMPNDFLNAASGEVIIETRLMIHRRDGWATLPYIWREDGSGADLTVAGGRRSLEWIHSDGSTRSTEYVIPDANSCKTCHGVTRAETGSGVNTETVNLPIGPKARFLNRDRQYGDATKNQLAHMADEGILVGLPADLAAIDTAPDWEDVSKPLESRVKAYLDINCAHCHSPGGFASNSGMFTEFWREVNATYGVCKPPVAAGAGSGGLQYGLVPGNADASIAVFRMNSNEPNVRMPEIGRSIIHDEAVELVRNWLNSLSGGCD</sequence>
<protein>
    <recommendedName>
        <fullName evidence="2">Right handed beta helix domain-containing protein</fullName>
    </recommendedName>
</protein>
<accession>A0A3C1KRU8</accession>
<dbReference type="Gene3D" id="2.160.20.10">
    <property type="entry name" value="Single-stranded right-handed beta-helix, Pectin lyase-like"/>
    <property type="match status" value="1"/>
</dbReference>
<evidence type="ECO:0000313" key="3">
    <source>
        <dbReference type="EMBL" id="HAN29387.1"/>
    </source>
</evidence>
<organism evidence="3 4">
    <name type="scientific">Haliea salexigens</name>
    <dbReference type="NCBI Taxonomy" id="287487"/>
    <lineage>
        <taxon>Bacteria</taxon>
        <taxon>Pseudomonadati</taxon>
        <taxon>Pseudomonadota</taxon>
        <taxon>Gammaproteobacteria</taxon>
        <taxon>Cellvibrionales</taxon>
        <taxon>Halieaceae</taxon>
        <taxon>Haliea</taxon>
    </lineage>
</organism>
<dbReference type="InterPro" id="IPR011050">
    <property type="entry name" value="Pectin_lyase_fold/virulence"/>
</dbReference>
<feature type="chain" id="PRO_5017769166" description="Right handed beta helix domain-containing protein" evidence="1">
    <location>
        <begin position="28"/>
        <end position="792"/>
    </location>
</feature>
<dbReference type="STRING" id="1121937.GCA_000423125_01661"/>
<evidence type="ECO:0000256" key="1">
    <source>
        <dbReference type="SAM" id="SignalP"/>
    </source>
</evidence>
<dbReference type="EMBL" id="DMND01000227">
    <property type="protein sequence ID" value="HAN29387.1"/>
    <property type="molecule type" value="Genomic_DNA"/>
</dbReference>
<dbReference type="PROSITE" id="PS51257">
    <property type="entry name" value="PROKAR_LIPOPROTEIN"/>
    <property type="match status" value="1"/>
</dbReference>
<dbReference type="NCBIfam" id="TIGR03806">
    <property type="entry name" value="chp_HNE_0200"/>
    <property type="match status" value="1"/>
</dbReference>
<dbReference type="Pfam" id="PF13229">
    <property type="entry name" value="Beta_helix"/>
    <property type="match status" value="1"/>
</dbReference>
<dbReference type="InterPro" id="IPR012334">
    <property type="entry name" value="Pectin_lyas_fold"/>
</dbReference>
<dbReference type="SUPFAM" id="SSF51126">
    <property type="entry name" value="Pectin lyase-like"/>
    <property type="match status" value="1"/>
</dbReference>
<dbReference type="InterPro" id="IPR006626">
    <property type="entry name" value="PbH1"/>
</dbReference>
<evidence type="ECO:0000313" key="4">
    <source>
        <dbReference type="Proteomes" id="UP000259273"/>
    </source>
</evidence>
<dbReference type="InterPro" id="IPR022269">
    <property type="entry name" value="SO_2930-like_C"/>
</dbReference>
<dbReference type="AlphaFoldDB" id="A0A3C1KRU8"/>
<dbReference type="InterPro" id="IPR039448">
    <property type="entry name" value="Beta_helix"/>
</dbReference>
<reference evidence="3 4" key="1">
    <citation type="journal article" date="2018" name="Nat. Biotechnol.">
        <title>A standardized bacterial taxonomy based on genome phylogeny substantially revises the tree of life.</title>
        <authorList>
            <person name="Parks D.H."/>
            <person name="Chuvochina M."/>
            <person name="Waite D.W."/>
            <person name="Rinke C."/>
            <person name="Skarshewski A."/>
            <person name="Chaumeil P.A."/>
            <person name="Hugenholtz P."/>
        </authorList>
    </citation>
    <scope>NUCLEOTIDE SEQUENCE [LARGE SCALE GENOMIC DNA]</scope>
    <source>
        <strain evidence="3">UBA9158</strain>
    </source>
</reference>
<proteinExistence type="predicted"/>
<evidence type="ECO:0000259" key="2">
    <source>
        <dbReference type="Pfam" id="PF13229"/>
    </source>
</evidence>
<comment type="caution">
    <text evidence="3">The sequence shown here is derived from an EMBL/GenBank/DDBJ whole genome shotgun (WGS) entry which is preliminary data.</text>
</comment>
<dbReference type="Proteomes" id="UP000259273">
    <property type="component" value="Unassembled WGS sequence"/>
</dbReference>
<dbReference type="SMART" id="SM00710">
    <property type="entry name" value="PbH1"/>
    <property type="match status" value="7"/>
</dbReference>
<dbReference type="NCBIfam" id="TIGR03805">
    <property type="entry name" value="beta_helix_1"/>
    <property type="match status" value="1"/>
</dbReference>
<name>A0A3C1KRU8_9GAMM</name>
<gene>
    <name evidence="3" type="ORF">DCP75_17015</name>
</gene>
<dbReference type="InterPro" id="IPR022442">
    <property type="entry name" value="SO_2930-like_dom"/>
</dbReference>